<organism evidence="1 2">
    <name type="scientific">Melipona quadrifasciata</name>
    <dbReference type="NCBI Taxonomy" id="166423"/>
    <lineage>
        <taxon>Eukaryota</taxon>
        <taxon>Metazoa</taxon>
        <taxon>Ecdysozoa</taxon>
        <taxon>Arthropoda</taxon>
        <taxon>Hexapoda</taxon>
        <taxon>Insecta</taxon>
        <taxon>Pterygota</taxon>
        <taxon>Neoptera</taxon>
        <taxon>Endopterygota</taxon>
        <taxon>Hymenoptera</taxon>
        <taxon>Apocrita</taxon>
        <taxon>Aculeata</taxon>
        <taxon>Apoidea</taxon>
        <taxon>Anthophila</taxon>
        <taxon>Apidae</taxon>
        <taxon>Melipona</taxon>
    </lineage>
</organism>
<proteinExistence type="predicted"/>
<accession>A0A0M8ZWL7</accession>
<dbReference type="AlphaFoldDB" id="A0A0M8ZWL7"/>
<sequence length="86" mass="10086">MVKHLLSITKLLDERRYCRKTNLYKLIAFCHLTSIVTFATETSVRQAIKGTLRMYVGQQDTYDCKWSVLISEHRTQSDKCQKGETR</sequence>
<evidence type="ECO:0000313" key="2">
    <source>
        <dbReference type="Proteomes" id="UP000053105"/>
    </source>
</evidence>
<name>A0A0M8ZWL7_9HYME</name>
<dbReference type="Proteomes" id="UP000053105">
    <property type="component" value="Unassembled WGS sequence"/>
</dbReference>
<gene>
    <name evidence="1" type="ORF">WN51_01808</name>
</gene>
<keyword evidence="2" id="KW-1185">Reference proteome</keyword>
<reference evidence="1 2" key="1">
    <citation type="submission" date="2015-07" db="EMBL/GenBank/DDBJ databases">
        <title>The genome of Melipona quadrifasciata.</title>
        <authorList>
            <person name="Pan H."/>
            <person name="Kapheim K."/>
        </authorList>
    </citation>
    <scope>NUCLEOTIDE SEQUENCE [LARGE SCALE GENOMIC DNA]</scope>
    <source>
        <strain evidence="1">0111107301</strain>
        <tissue evidence="1">Whole body</tissue>
    </source>
</reference>
<evidence type="ECO:0000313" key="1">
    <source>
        <dbReference type="EMBL" id="KOX72595.1"/>
    </source>
</evidence>
<dbReference type="EMBL" id="KQ435816">
    <property type="protein sequence ID" value="KOX72595.1"/>
    <property type="molecule type" value="Genomic_DNA"/>
</dbReference>
<protein>
    <submittedName>
        <fullName evidence="1">Uncharacterized protein</fullName>
    </submittedName>
</protein>